<keyword evidence="2 3" id="KW-0802">TPR repeat</keyword>
<dbReference type="InterPro" id="IPR011990">
    <property type="entry name" value="TPR-like_helical_dom_sf"/>
</dbReference>
<dbReference type="EMBL" id="JACRSZ010000018">
    <property type="protein sequence ID" value="MBC8574285.1"/>
    <property type="molecule type" value="Genomic_DNA"/>
</dbReference>
<feature type="compositionally biased region" description="Low complexity" evidence="5">
    <location>
        <begin position="485"/>
        <end position="510"/>
    </location>
</feature>
<evidence type="ECO:0000313" key="7">
    <source>
        <dbReference type="EMBL" id="MBC8574285.1"/>
    </source>
</evidence>
<proteinExistence type="predicted"/>
<feature type="coiled-coil region" evidence="4">
    <location>
        <begin position="292"/>
        <end position="333"/>
    </location>
</feature>
<dbReference type="SUPFAM" id="SSF48452">
    <property type="entry name" value="TPR-like"/>
    <property type="match status" value="2"/>
</dbReference>
<dbReference type="PANTHER" id="PTHR45586:SF1">
    <property type="entry name" value="LIPOPOLYSACCHARIDE ASSEMBLY PROTEIN B"/>
    <property type="match status" value="1"/>
</dbReference>
<dbReference type="PANTHER" id="PTHR45586">
    <property type="entry name" value="TPR REPEAT-CONTAINING PROTEIN PA4667"/>
    <property type="match status" value="1"/>
</dbReference>
<evidence type="ECO:0000256" key="4">
    <source>
        <dbReference type="SAM" id="Coils"/>
    </source>
</evidence>
<evidence type="ECO:0000256" key="3">
    <source>
        <dbReference type="PROSITE-ProRule" id="PRU00339"/>
    </source>
</evidence>
<keyword evidence="8" id="KW-1185">Reference proteome</keyword>
<keyword evidence="6" id="KW-0812">Transmembrane</keyword>
<evidence type="ECO:0000256" key="2">
    <source>
        <dbReference type="ARBA" id="ARBA00022803"/>
    </source>
</evidence>
<dbReference type="SMART" id="SM00028">
    <property type="entry name" value="TPR"/>
    <property type="match status" value="5"/>
</dbReference>
<feature type="repeat" description="TPR" evidence="3">
    <location>
        <begin position="387"/>
        <end position="420"/>
    </location>
</feature>
<dbReference type="InterPro" id="IPR051012">
    <property type="entry name" value="CellSynth/LPSAsmb/PSIAsmb"/>
</dbReference>
<name>A0ABR7NDN9_9FIRM</name>
<evidence type="ECO:0000256" key="5">
    <source>
        <dbReference type="SAM" id="MobiDB-lite"/>
    </source>
</evidence>
<protein>
    <submittedName>
        <fullName evidence="7">Tetratricopeptide repeat protein</fullName>
    </submittedName>
</protein>
<dbReference type="RefSeq" id="WP_249309777.1">
    <property type="nucleotide sequence ID" value="NZ_JACRSZ010000018.1"/>
</dbReference>
<feature type="repeat" description="TPR" evidence="3">
    <location>
        <begin position="157"/>
        <end position="190"/>
    </location>
</feature>
<dbReference type="Gene3D" id="1.25.40.10">
    <property type="entry name" value="Tetratricopeptide repeat domain"/>
    <property type="match status" value="2"/>
</dbReference>
<organism evidence="7 8">
    <name type="scientific">Jingyaoa shaoxingensis</name>
    <dbReference type="NCBI Taxonomy" id="2763671"/>
    <lineage>
        <taxon>Bacteria</taxon>
        <taxon>Bacillati</taxon>
        <taxon>Bacillota</taxon>
        <taxon>Clostridia</taxon>
        <taxon>Lachnospirales</taxon>
        <taxon>Lachnospiraceae</taxon>
        <taxon>Jingyaoa</taxon>
    </lineage>
</organism>
<evidence type="ECO:0000256" key="1">
    <source>
        <dbReference type="ARBA" id="ARBA00022737"/>
    </source>
</evidence>
<sequence length="547" mass="60266">MRCIYCGTPLSAIDYCTGCGADVTLQKRIVRISNLLYNEGLEKASVRDLSGAISCLKRSLKFNKENIDARNLLGLVYYETGEVVSALSEWVISKNTVEENNAADFYIAKLQANKNKLDTINQTIKKYNQALLYCKQDDEDMAVIQLKKVLSQNPNLIKAYHLLALVYMKQQEYEKARKLLKKAAQIDTTNTTTLRYLHEIEEATGVGTNLNKGGKRFRKMVDGEEKEPRMLGPVSYKNGNDVIIQPTTFRDSSAMATFLNIFMGFALGAALIWFLGIPANTRKINQEASKSVTDANTKLASETAKVTSLEKEIEDYQAKVDDANKTMQDAQDKADGYDTLLKAANEFLAGDQNTAGATLGDIEADSLEGEAKTLYETMTSNVKGAMYSTLYSEGATAYSSGDYKKAAEALKKATEADNSQYDAWYYLAFSYYNLNDTENADKTFAEIIVRFPQYEELLSPYITDSSVLTAAKSGKSTGGKKDSTTDSTTDSAETDAQNSTDSQDTSASQDGGTVDVSDYTDGTGQDNGYSDTTSGYYDESGNWIQIY</sequence>
<dbReference type="PROSITE" id="PS50005">
    <property type="entry name" value="TPR"/>
    <property type="match status" value="2"/>
</dbReference>
<dbReference type="Pfam" id="PF07719">
    <property type="entry name" value="TPR_2"/>
    <property type="match status" value="1"/>
</dbReference>
<dbReference type="InterPro" id="IPR013105">
    <property type="entry name" value="TPR_2"/>
</dbReference>
<keyword evidence="1" id="KW-0677">Repeat</keyword>
<reference evidence="7 8" key="1">
    <citation type="submission" date="2020-08" db="EMBL/GenBank/DDBJ databases">
        <title>Genome public.</title>
        <authorList>
            <person name="Liu C."/>
            <person name="Sun Q."/>
        </authorList>
    </citation>
    <scope>NUCLEOTIDE SEQUENCE [LARGE SCALE GENOMIC DNA]</scope>
    <source>
        <strain evidence="7 8">NSJ-46</strain>
    </source>
</reference>
<dbReference type="Pfam" id="PF14559">
    <property type="entry name" value="TPR_19"/>
    <property type="match status" value="1"/>
</dbReference>
<comment type="caution">
    <text evidence="7">The sequence shown here is derived from an EMBL/GenBank/DDBJ whole genome shotgun (WGS) entry which is preliminary data.</text>
</comment>
<keyword evidence="6" id="KW-0472">Membrane</keyword>
<evidence type="ECO:0000256" key="6">
    <source>
        <dbReference type="SAM" id="Phobius"/>
    </source>
</evidence>
<feature type="compositionally biased region" description="Polar residues" evidence="5">
    <location>
        <begin position="520"/>
        <end position="535"/>
    </location>
</feature>
<keyword evidence="4" id="KW-0175">Coiled coil</keyword>
<evidence type="ECO:0000313" key="8">
    <source>
        <dbReference type="Proteomes" id="UP000657421"/>
    </source>
</evidence>
<feature type="region of interest" description="Disordered" evidence="5">
    <location>
        <begin position="471"/>
        <end position="535"/>
    </location>
</feature>
<gene>
    <name evidence="7" type="ORF">H8716_14585</name>
</gene>
<feature type="transmembrane region" description="Helical" evidence="6">
    <location>
        <begin position="254"/>
        <end position="275"/>
    </location>
</feature>
<dbReference type="InterPro" id="IPR019734">
    <property type="entry name" value="TPR_rpt"/>
</dbReference>
<dbReference type="Proteomes" id="UP000657421">
    <property type="component" value="Unassembled WGS sequence"/>
</dbReference>
<keyword evidence="6" id="KW-1133">Transmembrane helix</keyword>
<accession>A0ABR7NDN9</accession>